<proteinExistence type="predicted"/>
<dbReference type="EMBL" id="JAUFPN010000197">
    <property type="protein sequence ID" value="MDN3567813.1"/>
    <property type="molecule type" value="Genomic_DNA"/>
</dbReference>
<feature type="domain" description="Amidase" evidence="1">
    <location>
        <begin position="28"/>
        <end position="417"/>
    </location>
</feature>
<gene>
    <name evidence="2" type="ORF">QWZ14_25825</name>
</gene>
<dbReference type="SUPFAM" id="SSF75304">
    <property type="entry name" value="Amidase signature (AS) enzymes"/>
    <property type="match status" value="1"/>
</dbReference>
<accession>A0ABT8ADN4</accession>
<dbReference type="InterPro" id="IPR036928">
    <property type="entry name" value="AS_sf"/>
</dbReference>
<keyword evidence="3" id="KW-1185">Reference proteome</keyword>
<dbReference type="PANTHER" id="PTHR11895">
    <property type="entry name" value="TRANSAMIDASE"/>
    <property type="match status" value="1"/>
</dbReference>
<sequence length="431" mass="43243">MGGLIEDAGRVRDLAAAMAAGTLTAEALVRRCLARIAAVDGQVQAWVHVLAEEALATARALDAERAAGVVRGPLHGIPIAVKDVIDVAGLPTRANSPSRAEIAPATADATVVAHLRVAGAVILGKVHTTEYAYFNSLPPTRNPWDLTRTPGGSSAGSGAAIASGTVPLALGTQTAGSVNRPAAYTGVGAFKPSTLAIGGVGVVPLAPSFDTVGAFGGSAQDAALCAAGYAADHLGLRAPAPVTPRIVVLEDAMVADRARPGTAGAVAGLVARLEAAGLAVRRAASPVPLQAMLETHRGVMVAELGRTHARAPRHLVSARIAADIEAGLATTEAEYHAGLRALAGYRQAFWATFGPEDVLLVPAAPDVAPEAATTGDPSFVIPLTVLGGPIATVRAGMDGGMPVGALLFAAPGADGRLAGFLLSPLGTELDL</sequence>
<dbReference type="RefSeq" id="WP_290319881.1">
    <property type="nucleotide sequence ID" value="NZ_JAUFPN010000197.1"/>
</dbReference>
<name>A0ABT8ADN4_9PROT</name>
<organism evidence="2 3">
    <name type="scientific">Paeniroseomonas aquatica</name>
    <dbReference type="NCBI Taxonomy" id="373043"/>
    <lineage>
        <taxon>Bacteria</taxon>
        <taxon>Pseudomonadati</taxon>
        <taxon>Pseudomonadota</taxon>
        <taxon>Alphaproteobacteria</taxon>
        <taxon>Acetobacterales</taxon>
        <taxon>Acetobacteraceae</taxon>
        <taxon>Paeniroseomonas</taxon>
    </lineage>
</organism>
<evidence type="ECO:0000313" key="2">
    <source>
        <dbReference type="EMBL" id="MDN3567813.1"/>
    </source>
</evidence>
<dbReference type="Gene3D" id="3.90.1300.10">
    <property type="entry name" value="Amidase signature (AS) domain"/>
    <property type="match status" value="1"/>
</dbReference>
<dbReference type="Pfam" id="PF01425">
    <property type="entry name" value="Amidase"/>
    <property type="match status" value="1"/>
</dbReference>
<dbReference type="InterPro" id="IPR000120">
    <property type="entry name" value="Amidase"/>
</dbReference>
<protein>
    <submittedName>
        <fullName evidence="2">Amidase</fullName>
    </submittedName>
</protein>
<reference evidence="3" key="1">
    <citation type="journal article" date="2019" name="Int. J. Syst. Evol. Microbiol.">
        <title>The Global Catalogue of Microorganisms (GCM) 10K type strain sequencing project: providing services to taxonomists for standard genome sequencing and annotation.</title>
        <authorList>
            <consortium name="The Broad Institute Genomics Platform"/>
            <consortium name="The Broad Institute Genome Sequencing Center for Infectious Disease"/>
            <person name="Wu L."/>
            <person name="Ma J."/>
        </authorList>
    </citation>
    <scope>NUCLEOTIDE SEQUENCE [LARGE SCALE GENOMIC DNA]</scope>
    <source>
        <strain evidence="3">CECT 7131</strain>
    </source>
</reference>
<dbReference type="InterPro" id="IPR023631">
    <property type="entry name" value="Amidase_dom"/>
</dbReference>
<evidence type="ECO:0000259" key="1">
    <source>
        <dbReference type="Pfam" id="PF01425"/>
    </source>
</evidence>
<evidence type="ECO:0000313" key="3">
    <source>
        <dbReference type="Proteomes" id="UP001529369"/>
    </source>
</evidence>
<dbReference type="Proteomes" id="UP001529369">
    <property type="component" value="Unassembled WGS sequence"/>
</dbReference>
<dbReference type="PANTHER" id="PTHR11895:SF176">
    <property type="entry name" value="AMIDASE AMID-RELATED"/>
    <property type="match status" value="1"/>
</dbReference>
<comment type="caution">
    <text evidence="2">The sequence shown here is derived from an EMBL/GenBank/DDBJ whole genome shotgun (WGS) entry which is preliminary data.</text>
</comment>